<feature type="region of interest" description="Disordered" evidence="1">
    <location>
        <begin position="88"/>
        <end position="164"/>
    </location>
</feature>
<accession>A0AA40K0N5</accession>
<gene>
    <name evidence="2" type="ORF">B0T18DRAFT_419844</name>
</gene>
<dbReference type="Proteomes" id="UP001172155">
    <property type="component" value="Unassembled WGS sequence"/>
</dbReference>
<organism evidence="2 3">
    <name type="scientific">Schizothecium vesticola</name>
    <dbReference type="NCBI Taxonomy" id="314040"/>
    <lineage>
        <taxon>Eukaryota</taxon>
        <taxon>Fungi</taxon>
        <taxon>Dikarya</taxon>
        <taxon>Ascomycota</taxon>
        <taxon>Pezizomycotina</taxon>
        <taxon>Sordariomycetes</taxon>
        <taxon>Sordariomycetidae</taxon>
        <taxon>Sordariales</taxon>
        <taxon>Schizotheciaceae</taxon>
        <taxon>Schizothecium</taxon>
    </lineage>
</organism>
<evidence type="ECO:0000256" key="1">
    <source>
        <dbReference type="SAM" id="MobiDB-lite"/>
    </source>
</evidence>
<comment type="caution">
    <text evidence="2">The sequence shown here is derived from an EMBL/GenBank/DDBJ whole genome shotgun (WGS) entry which is preliminary data.</text>
</comment>
<protein>
    <submittedName>
        <fullName evidence="2">Uncharacterized protein</fullName>
    </submittedName>
</protein>
<feature type="compositionally biased region" description="Basic residues" evidence="1">
    <location>
        <begin position="143"/>
        <end position="156"/>
    </location>
</feature>
<reference evidence="2" key="1">
    <citation type="submission" date="2023-06" db="EMBL/GenBank/DDBJ databases">
        <title>Genome-scale phylogeny and comparative genomics of the fungal order Sordariales.</title>
        <authorList>
            <consortium name="Lawrence Berkeley National Laboratory"/>
            <person name="Hensen N."/>
            <person name="Bonometti L."/>
            <person name="Westerberg I."/>
            <person name="Brannstrom I.O."/>
            <person name="Guillou S."/>
            <person name="Cros-Aarteil S."/>
            <person name="Calhoun S."/>
            <person name="Haridas S."/>
            <person name="Kuo A."/>
            <person name="Mondo S."/>
            <person name="Pangilinan J."/>
            <person name="Riley R."/>
            <person name="LaButti K."/>
            <person name="Andreopoulos B."/>
            <person name="Lipzen A."/>
            <person name="Chen C."/>
            <person name="Yanf M."/>
            <person name="Daum C."/>
            <person name="Ng V."/>
            <person name="Clum A."/>
            <person name="Steindorff A."/>
            <person name="Ohm R."/>
            <person name="Martin F."/>
            <person name="Silar P."/>
            <person name="Natvig D."/>
            <person name="Lalanne C."/>
            <person name="Gautier V."/>
            <person name="Ament-velasquez S.L."/>
            <person name="Kruys A."/>
            <person name="Hutchinson M.I."/>
            <person name="Powell A.J."/>
            <person name="Barry K."/>
            <person name="Miller A.N."/>
            <person name="Grigoriev I.V."/>
            <person name="Debuchy R."/>
            <person name="Gladieux P."/>
            <person name="Thoren M.H."/>
            <person name="Johannesson H."/>
        </authorList>
    </citation>
    <scope>NUCLEOTIDE SEQUENCE</scope>
    <source>
        <strain evidence="2">SMH3187-1</strain>
    </source>
</reference>
<proteinExistence type="predicted"/>
<name>A0AA40K0N5_9PEZI</name>
<evidence type="ECO:0000313" key="3">
    <source>
        <dbReference type="Proteomes" id="UP001172155"/>
    </source>
</evidence>
<evidence type="ECO:0000313" key="2">
    <source>
        <dbReference type="EMBL" id="KAK0741287.1"/>
    </source>
</evidence>
<sequence>MKQTMSTTAAAVAVAGAFVCVMRLLQTRRHEISRDPGEHNAGHADFRMKRSDCLLLLPGKVSPYLRIRMGGKGFACWVNQLVSKASHSGRAQFRRTHLGIRPEQKKKKRQMKSSLHCTAAHPHQNVLPKKGAAEKGQDLPPRPARRGRVSPRRRQSARLGARDDVRVSATDTLSFSKKGWHLSILPGPDRRRQKTSRRLPAKGPGALVLVNSPRDGCTGDPSCTCRTALPGDVWGVVVCWLG</sequence>
<dbReference type="AlphaFoldDB" id="A0AA40K0N5"/>
<keyword evidence="3" id="KW-1185">Reference proteome</keyword>
<feature type="compositionally biased region" description="Basic residues" evidence="1">
    <location>
        <begin position="92"/>
        <end position="111"/>
    </location>
</feature>
<dbReference type="EMBL" id="JAUKUD010000006">
    <property type="protein sequence ID" value="KAK0741287.1"/>
    <property type="molecule type" value="Genomic_DNA"/>
</dbReference>